<dbReference type="EMBL" id="KN880471">
    <property type="protein sequence ID" value="KIY70239.1"/>
    <property type="molecule type" value="Genomic_DNA"/>
</dbReference>
<evidence type="ECO:0000259" key="11">
    <source>
        <dbReference type="PROSITE" id="PS50011"/>
    </source>
</evidence>
<keyword evidence="6" id="KW-0547">Nucleotide-binding</keyword>
<name>A0A0D7BJG9_9AGAR</name>
<dbReference type="InterPro" id="IPR011009">
    <property type="entry name" value="Kinase-like_dom_sf"/>
</dbReference>
<protein>
    <recommendedName>
        <fullName evidence="1">non-specific serine/threonine protein kinase</fullName>
        <ecNumber evidence="1">2.7.11.1</ecNumber>
    </recommendedName>
</protein>
<dbReference type="GO" id="GO:0016236">
    <property type="term" value="P:macroautophagy"/>
    <property type="evidence" value="ECO:0007669"/>
    <property type="project" value="InterPro"/>
</dbReference>
<evidence type="ECO:0000256" key="7">
    <source>
        <dbReference type="ARBA" id="ARBA00022777"/>
    </source>
</evidence>
<sequence length="1640" mass="180479">MGNTQSGSTLTRTTGALDSYVLELGGDVVYEKSIGSARFIKTAKCRHANGFLVVKIFVKPDPGLSLRNYHRRLKSERDSLADIPNVYNYQSFVETDKAGYLVRQWMASNLYDRISTRPFLSHIEKKWIAFQLITALRDARNRKVFHGDIKSENVLVTSWNWVYVTDFASFKPTYLPLDDPSEFSFFFDTSGRRICYIAPERFYTAADNPDISAKKSRLLEDSEGRRDGKVTEAMDCFSVGCVIAELFLEGAPLFTLSQLFKYREGEYHVDGALANIEDEGIRNLILEMINLEPTARPTFDTLLLTARGSVFPECFFSFLHNYVATVNELPTESPFKAANSTHSTPVLPPRTANPLVVETTQEALPNDSDRRIQRIWADYESVVPYLIPESLEETVMDVKVDYNTFAVTSKPFQDVLPVELFVPNHDSKLQTSVDGVRNAPAEDGPALIILALMTANIRNCALPSLKIHGLDVFLALAPHLTDEAKLDRMVPYLVEMFHDEAAVVRSAALRTMIQVLMMVTVITPSNASIFPEYIVPNCQNLVQDPEVSVRAMYAQCIAQLATTAMRYLEMGQALKAHGTFKLSPEAQEFENANFEVSYDASVQELQLGIQDHISALLMDPSSIVKRAILHDISYLCIFLGKQKTNDVLLSHMITYLNDRDWVLRHSFFESIVDVAACAGGRSLDEYILPLMVQALSDVEETVVTKVLASLTSLCTLGLFQKMRIWELISATLGFLYHPNIWIRQGAASFIASAAKHLPDSDVWCIVYPSLRSFLKSDISTIDEQSLLFAMKPPIPRQIFDAAVQWAMKAERSPFWRGAKKANKDSPRESVMSIRKSTGSVLKTRSEEDEVQLNKLYQLGMSSADESKLLAMRDYIIKLANANSSFASRPGSVLDNQGSLQTIGAVELTKLGVTPQTVFLKSRGPDPVAPLRAIQSRRATPMGSPNPASPHRISSAEFPPVPGAPFEDLRRRLATINGSASSLGVPREGRPSSPLIPQPPPSSISLAAMAMASPRPGSPTESVLSVTTSAARPPSRLQVGSLGGQKTVAEVGAFKTNVAGVLEGVHVKLRSDGSPERMGGVSPLSMSGTIRPLGPPSHPSGLKISTYDGQEPGINNLLENLYLDNNRELQNDFGPRVHEGPVRRRNPVRPSFTSRDGSSKRMDSVLVANLTSHGDAITGLAVSPDHMFFVSASDDRTVKVWDTARLERNVTSKPRHSYTQHHAKVKCVCILEGVHCFASAADDGSLHVVRVHISQSGTLPKYGKLQVVREHRVDMPEEYITCMFHYNTDTTSNLVYATTHSLIAVLDLRTMAITQRMQNPRHHGPITAMCVDKKRTWVLVGTSTGILTLWDRRFGLLLKSWHVGVASVGRSVRIHQCVLHPTKGKGKYVMVAIEATTGGSRTELTNLVEVWDIEASVLVDTFVTRMASDLAPVKAVTMTGVDANNTAADAIASLVRQYQMASTGGVTGTVSDEGVVKPSTAPDVRTLVVGTEFGGHQHRGELFDSGLDSGAGPSQRSGLRGFMITGSEDCKIRFWDMGRPERSCVLNGLETETDKPAYSSVQEDANSTTFVETWPTPSPASHGNRPPQRMSLITSAQHNLLKAHQDVVTALLCIDSPFRGGIVSGDRAGVLKVWRVEPSDT</sequence>
<dbReference type="InterPro" id="IPR008271">
    <property type="entry name" value="Ser/Thr_kinase_AS"/>
</dbReference>
<dbReference type="InterPro" id="IPR016024">
    <property type="entry name" value="ARM-type_fold"/>
</dbReference>
<dbReference type="GO" id="GO:0045324">
    <property type="term" value="P:late endosome to vacuole transport"/>
    <property type="evidence" value="ECO:0007669"/>
    <property type="project" value="InterPro"/>
</dbReference>
<dbReference type="OrthoDB" id="242910at2759"/>
<evidence type="ECO:0000256" key="1">
    <source>
        <dbReference type="ARBA" id="ARBA00012513"/>
    </source>
</evidence>
<reference evidence="12 13" key="1">
    <citation type="journal article" date="2015" name="Fungal Genet. Biol.">
        <title>Evolution of novel wood decay mechanisms in Agaricales revealed by the genome sequences of Fistulina hepatica and Cylindrobasidium torrendii.</title>
        <authorList>
            <person name="Floudas D."/>
            <person name="Held B.W."/>
            <person name="Riley R."/>
            <person name="Nagy L.G."/>
            <person name="Koehler G."/>
            <person name="Ransdell A.S."/>
            <person name="Younus H."/>
            <person name="Chow J."/>
            <person name="Chiniquy J."/>
            <person name="Lipzen A."/>
            <person name="Tritt A."/>
            <person name="Sun H."/>
            <person name="Haridas S."/>
            <person name="LaButti K."/>
            <person name="Ohm R.A."/>
            <person name="Kues U."/>
            <person name="Blanchette R.A."/>
            <person name="Grigoriev I.V."/>
            <person name="Minto R.E."/>
            <person name="Hibbett D.S."/>
        </authorList>
    </citation>
    <scope>NUCLEOTIDE SEQUENCE [LARGE SCALE GENOMIC DNA]</scope>
    <source>
        <strain evidence="12 13">FP15055 ss-10</strain>
    </source>
</reference>
<keyword evidence="5" id="KW-0677">Repeat</keyword>
<dbReference type="GO" id="GO:0071561">
    <property type="term" value="C:nucleus-vacuole junction"/>
    <property type="evidence" value="ECO:0007669"/>
    <property type="project" value="TreeGrafter"/>
</dbReference>
<dbReference type="STRING" id="1314674.A0A0D7BJG9"/>
<dbReference type="GO" id="GO:0005770">
    <property type="term" value="C:late endosome"/>
    <property type="evidence" value="ECO:0007669"/>
    <property type="project" value="TreeGrafter"/>
</dbReference>
<dbReference type="EC" id="2.7.11.1" evidence="1"/>
<dbReference type="InterPro" id="IPR045162">
    <property type="entry name" value="Vps15-like"/>
</dbReference>
<evidence type="ECO:0000256" key="8">
    <source>
        <dbReference type="ARBA" id="ARBA00022840"/>
    </source>
</evidence>
<feature type="compositionally biased region" description="Basic and acidic residues" evidence="10">
    <location>
        <begin position="1131"/>
        <end position="1141"/>
    </location>
</feature>
<evidence type="ECO:0000256" key="6">
    <source>
        <dbReference type="ARBA" id="ARBA00022741"/>
    </source>
</evidence>
<accession>A0A0D7BJG9</accession>
<feature type="repeat" description="WD" evidence="9">
    <location>
        <begin position="1169"/>
        <end position="1210"/>
    </location>
</feature>
<dbReference type="Gene3D" id="1.25.10.10">
    <property type="entry name" value="Leucine-rich Repeat Variant"/>
    <property type="match status" value="2"/>
</dbReference>
<dbReference type="GO" id="GO:0034271">
    <property type="term" value="C:phosphatidylinositol 3-kinase complex, class III, type I"/>
    <property type="evidence" value="ECO:0007669"/>
    <property type="project" value="TreeGrafter"/>
</dbReference>
<evidence type="ECO:0000256" key="2">
    <source>
        <dbReference type="ARBA" id="ARBA00022527"/>
    </source>
</evidence>
<keyword evidence="2" id="KW-0723">Serine/threonine-protein kinase</keyword>
<keyword evidence="4" id="KW-0808">Transferase</keyword>
<evidence type="ECO:0000256" key="4">
    <source>
        <dbReference type="ARBA" id="ARBA00022679"/>
    </source>
</evidence>
<dbReference type="GO" id="GO:0034272">
    <property type="term" value="C:phosphatidylinositol 3-kinase complex, class III, type II"/>
    <property type="evidence" value="ECO:0007669"/>
    <property type="project" value="TreeGrafter"/>
</dbReference>
<dbReference type="PANTHER" id="PTHR17583">
    <property type="entry name" value="PHOSPHOINOSITIDE 3-KINASE REGULATORY SUBUNIT 4"/>
    <property type="match status" value="1"/>
</dbReference>
<dbReference type="PROSITE" id="PS50294">
    <property type="entry name" value="WD_REPEATS_REGION"/>
    <property type="match status" value="1"/>
</dbReference>
<keyword evidence="8" id="KW-0067">ATP-binding</keyword>
<dbReference type="Gene3D" id="2.130.10.10">
    <property type="entry name" value="YVTN repeat-like/Quinoprotein amine dehydrogenase"/>
    <property type="match status" value="3"/>
</dbReference>
<dbReference type="Proteomes" id="UP000054007">
    <property type="component" value="Unassembled WGS sequence"/>
</dbReference>
<dbReference type="Pfam" id="PF22956">
    <property type="entry name" value="VPS15-like_hel"/>
    <property type="match status" value="1"/>
</dbReference>
<dbReference type="GO" id="GO:0005524">
    <property type="term" value="F:ATP binding"/>
    <property type="evidence" value="ECO:0007669"/>
    <property type="project" value="UniProtKB-KW"/>
</dbReference>
<keyword evidence="3 9" id="KW-0853">WD repeat</keyword>
<dbReference type="PROSITE" id="PS50011">
    <property type="entry name" value="PROTEIN_KINASE_DOM"/>
    <property type="match status" value="1"/>
</dbReference>
<evidence type="ECO:0000313" key="12">
    <source>
        <dbReference type="EMBL" id="KIY70239.1"/>
    </source>
</evidence>
<evidence type="ECO:0000256" key="10">
    <source>
        <dbReference type="SAM" id="MobiDB-lite"/>
    </source>
</evidence>
<feature type="region of interest" description="Disordered" evidence="10">
    <location>
        <begin position="976"/>
        <end position="1001"/>
    </location>
</feature>
<dbReference type="Pfam" id="PF00400">
    <property type="entry name" value="WD40"/>
    <property type="match status" value="1"/>
</dbReference>
<dbReference type="Pfam" id="PF00069">
    <property type="entry name" value="Pkinase"/>
    <property type="match status" value="1"/>
</dbReference>
<dbReference type="InterPro" id="IPR036322">
    <property type="entry name" value="WD40_repeat_dom_sf"/>
</dbReference>
<dbReference type="SUPFAM" id="SSF50978">
    <property type="entry name" value="WD40 repeat-like"/>
    <property type="match status" value="1"/>
</dbReference>
<dbReference type="InterPro" id="IPR000719">
    <property type="entry name" value="Prot_kinase_dom"/>
</dbReference>
<feature type="domain" description="Protein kinase" evidence="11">
    <location>
        <begin position="28"/>
        <end position="323"/>
    </location>
</feature>
<feature type="region of interest" description="Disordered" evidence="10">
    <location>
        <begin position="937"/>
        <end position="959"/>
    </location>
</feature>
<dbReference type="SMART" id="SM00320">
    <property type="entry name" value="WD40"/>
    <property type="match status" value="5"/>
</dbReference>
<evidence type="ECO:0000256" key="9">
    <source>
        <dbReference type="PROSITE-ProRule" id="PRU00221"/>
    </source>
</evidence>
<keyword evidence="13" id="KW-1185">Reference proteome</keyword>
<dbReference type="InterPro" id="IPR055231">
    <property type="entry name" value="2AA_helical"/>
</dbReference>
<evidence type="ECO:0000256" key="5">
    <source>
        <dbReference type="ARBA" id="ARBA00022737"/>
    </source>
</evidence>
<dbReference type="FunFam" id="1.10.510.10:FF:000497">
    <property type="entry name" value="Phosphoinositide 3-kinase regulatory subunit"/>
    <property type="match status" value="1"/>
</dbReference>
<evidence type="ECO:0000256" key="3">
    <source>
        <dbReference type="ARBA" id="ARBA00022574"/>
    </source>
</evidence>
<dbReference type="SUPFAM" id="SSF56112">
    <property type="entry name" value="Protein kinase-like (PK-like)"/>
    <property type="match status" value="1"/>
</dbReference>
<dbReference type="InterPro" id="IPR001680">
    <property type="entry name" value="WD40_rpt"/>
</dbReference>
<dbReference type="PROSITE" id="PS50082">
    <property type="entry name" value="WD_REPEATS_2"/>
    <property type="match status" value="1"/>
</dbReference>
<dbReference type="Gene3D" id="1.10.510.10">
    <property type="entry name" value="Transferase(Phosphotransferase) domain 1"/>
    <property type="match status" value="1"/>
</dbReference>
<dbReference type="InterPro" id="IPR015943">
    <property type="entry name" value="WD40/YVTN_repeat-like_dom_sf"/>
</dbReference>
<organism evidence="12 13">
    <name type="scientific">Cylindrobasidium torrendii FP15055 ss-10</name>
    <dbReference type="NCBI Taxonomy" id="1314674"/>
    <lineage>
        <taxon>Eukaryota</taxon>
        <taxon>Fungi</taxon>
        <taxon>Dikarya</taxon>
        <taxon>Basidiomycota</taxon>
        <taxon>Agaricomycotina</taxon>
        <taxon>Agaricomycetes</taxon>
        <taxon>Agaricomycetidae</taxon>
        <taxon>Agaricales</taxon>
        <taxon>Marasmiineae</taxon>
        <taxon>Physalacriaceae</taxon>
        <taxon>Cylindrobasidium</taxon>
    </lineage>
</organism>
<dbReference type="GO" id="GO:0006623">
    <property type="term" value="P:protein targeting to vacuole"/>
    <property type="evidence" value="ECO:0007669"/>
    <property type="project" value="TreeGrafter"/>
</dbReference>
<dbReference type="CDD" id="cd13980">
    <property type="entry name" value="STKc_Vps15"/>
    <property type="match status" value="1"/>
</dbReference>
<keyword evidence="7" id="KW-0418">Kinase</keyword>
<dbReference type="PANTHER" id="PTHR17583:SF0">
    <property type="entry name" value="PHOSPHOINOSITIDE 3-KINASE REGULATORY SUBUNIT 4"/>
    <property type="match status" value="1"/>
</dbReference>
<dbReference type="SMART" id="SM00220">
    <property type="entry name" value="S_TKc"/>
    <property type="match status" value="1"/>
</dbReference>
<feature type="region of interest" description="Disordered" evidence="10">
    <location>
        <begin position="1499"/>
        <end position="1519"/>
    </location>
</feature>
<gene>
    <name evidence="12" type="ORF">CYLTODRAFT_430061</name>
</gene>
<dbReference type="GO" id="GO:0004674">
    <property type="term" value="F:protein serine/threonine kinase activity"/>
    <property type="evidence" value="ECO:0007669"/>
    <property type="project" value="UniProtKB-KW"/>
</dbReference>
<dbReference type="InterPro" id="IPR011989">
    <property type="entry name" value="ARM-like"/>
</dbReference>
<evidence type="ECO:0000313" key="13">
    <source>
        <dbReference type="Proteomes" id="UP000054007"/>
    </source>
</evidence>
<feature type="region of interest" description="Disordered" evidence="10">
    <location>
        <begin position="1131"/>
        <end position="1159"/>
    </location>
</feature>
<dbReference type="PROSITE" id="PS00108">
    <property type="entry name" value="PROTEIN_KINASE_ST"/>
    <property type="match status" value="1"/>
</dbReference>
<proteinExistence type="predicted"/>
<dbReference type="SUPFAM" id="SSF48371">
    <property type="entry name" value="ARM repeat"/>
    <property type="match status" value="1"/>
</dbReference>